<accession>A0A0G1J4U3</accession>
<gene>
    <name evidence="1" type="ORF">UW60_C0025G0008</name>
</gene>
<dbReference type="Proteomes" id="UP000034826">
    <property type="component" value="Unassembled WGS sequence"/>
</dbReference>
<comment type="caution">
    <text evidence="1">The sequence shown here is derived from an EMBL/GenBank/DDBJ whole genome shotgun (WGS) entry which is preliminary data.</text>
</comment>
<dbReference type="AlphaFoldDB" id="A0A0G1J4U3"/>
<evidence type="ECO:0000313" key="2">
    <source>
        <dbReference type="Proteomes" id="UP000034826"/>
    </source>
</evidence>
<organism evidence="1 2">
    <name type="scientific">Candidatus Woesebacteria bacterium GW2011_GWA2_44_33</name>
    <dbReference type="NCBI Taxonomy" id="1618564"/>
    <lineage>
        <taxon>Bacteria</taxon>
        <taxon>Candidatus Woeseibacteriota</taxon>
    </lineage>
</organism>
<evidence type="ECO:0000313" key="1">
    <source>
        <dbReference type="EMBL" id="KKT66348.1"/>
    </source>
</evidence>
<sequence>MLTEQDKMSLKKAIYQGIVQVIEEYIIPKYQKEGLEIDYLIKTSDKYKKRITGLEKAVA</sequence>
<protein>
    <submittedName>
        <fullName evidence="1">Uncharacterized protein</fullName>
    </submittedName>
</protein>
<name>A0A0G1J4U3_9BACT</name>
<reference evidence="1 2" key="1">
    <citation type="journal article" date="2015" name="Nature">
        <title>rRNA introns, odd ribosomes, and small enigmatic genomes across a large radiation of phyla.</title>
        <authorList>
            <person name="Brown C.T."/>
            <person name="Hug L.A."/>
            <person name="Thomas B.C."/>
            <person name="Sharon I."/>
            <person name="Castelle C.J."/>
            <person name="Singh A."/>
            <person name="Wilkins M.J."/>
            <person name="Williams K.H."/>
            <person name="Banfield J.F."/>
        </authorList>
    </citation>
    <scope>NUCLEOTIDE SEQUENCE [LARGE SCALE GENOMIC DNA]</scope>
</reference>
<proteinExistence type="predicted"/>
<dbReference type="EMBL" id="LCIY01000025">
    <property type="protein sequence ID" value="KKT66348.1"/>
    <property type="molecule type" value="Genomic_DNA"/>
</dbReference>